<dbReference type="InterPro" id="IPR040385">
    <property type="entry name" value="RABL6"/>
</dbReference>
<dbReference type="PANTHER" id="PTHR14932">
    <property type="entry name" value="RAS GTPASE-RELATED"/>
    <property type="match status" value="1"/>
</dbReference>
<dbReference type="OrthoDB" id="207081at2759"/>
<evidence type="ECO:0000256" key="12">
    <source>
        <dbReference type="ARBA" id="ARBA00080075"/>
    </source>
</evidence>
<feature type="region of interest" description="Disordered" evidence="14">
    <location>
        <begin position="280"/>
        <end position="773"/>
    </location>
</feature>
<dbReference type="FunFam" id="3.40.50.300:FF:000781">
    <property type="entry name" value="RAB, member RAS oncogene family like 6"/>
    <property type="match status" value="1"/>
</dbReference>
<evidence type="ECO:0000256" key="14">
    <source>
        <dbReference type="SAM" id="MobiDB-lite"/>
    </source>
</evidence>
<comment type="subcellular location">
    <subcellularLocation>
        <location evidence="2">Cytoplasm</location>
    </subcellularLocation>
    <subcellularLocation>
        <location evidence="1">Nucleus</location>
    </subcellularLocation>
</comment>
<dbReference type="GO" id="GO:0005634">
    <property type="term" value="C:nucleus"/>
    <property type="evidence" value="ECO:0007669"/>
    <property type="project" value="UniProtKB-SubCell"/>
</dbReference>
<evidence type="ECO:0000256" key="4">
    <source>
        <dbReference type="ARBA" id="ARBA00022490"/>
    </source>
</evidence>
<accession>A0A7K8TT80</accession>
<keyword evidence="16" id="KW-1185">Reference proteome</keyword>
<dbReference type="SMART" id="SM00175">
    <property type="entry name" value="RAB"/>
    <property type="match status" value="1"/>
</dbReference>
<comment type="function">
    <text evidence="10">May enhance cellular proliferation. May reduce growth inhibitory activity of CDKN2A.</text>
</comment>
<dbReference type="Gene3D" id="3.40.50.300">
    <property type="entry name" value="P-loop containing nucleotide triphosphate hydrolases"/>
    <property type="match status" value="1"/>
</dbReference>
<evidence type="ECO:0000256" key="13">
    <source>
        <dbReference type="ARBA" id="ARBA00080258"/>
    </source>
</evidence>
<evidence type="ECO:0000256" key="11">
    <source>
        <dbReference type="ARBA" id="ARBA00074904"/>
    </source>
</evidence>
<dbReference type="GO" id="GO:0005829">
    <property type="term" value="C:cytosol"/>
    <property type="evidence" value="ECO:0007669"/>
    <property type="project" value="TreeGrafter"/>
</dbReference>
<proteinExistence type="inferred from homology"/>
<feature type="compositionally biased region" description="Pro residues" evidence="14">
    <location>
        <begin position="349"/>
        <end position="368"/>
    </location>
</feature>
<keyword evidence="8" id="KW-0342">GTP-binding</keyword>
<evidence type="ECO:0000256" key="1">
    <source>
        <dbReference type="ARBA" id="ARBA00004123"/>
    </source>
</evidence>
<feature type="non-terminal residue" evidence="15">
    <location>
        <position position="773"/>
    </location>
</feature>
<evidence type="ECO:0000256" key="5">
    <source>
        <dbReference type="ARBA" id="ARBA00022553"/>
    </source>
</evidence>
<dbReference type="Pfam" id="PF08477">
    <property type="entry name" value="Roc"/>
    <property type="match status" value="1"/>
</dbReference>
<keyword evidence="9" id="KW-0539">Nucleus</keyword>
<evidence type="ECO:0000256" key="7">
    <source>
        <dbReference type="ARBA" id="ARBA00022990"/>
    </source>
</evidence>
<sequence>MFSALKKLVSSDQTPVRDKNIPAGLQSMNQALQRRFAKGVQYNMKIVIRGDRNTGKTTLWHRLQGKKFIEEYIPTQEIQVTSIHWNYKTTDDIVKVEVWDVVDKGKCKKRGDGLKLENDPQEAESEMALDAEFLDVYKNCNGVVMMFDITKQWTFNYILRELPKVPTHVPVCVLGNYRDMGEHRVILPGDVRDLIDNLNRPPGSSYFRYAESSMKNSFGLKYLHKFFNIPFLQLQRETLLRQLETNQLDIDATLEELSVQQETEDQNYELFLEMMEARSRGHTSPLTTNGQSPSSGSQSPIVPPSSTSTGSSSPGTPQPPQPLSTSSTISPEPPPSFSPVPAPEVQQPHTPPPATVSPAPPAAVPPPKRSIISRLFGTSPVADPSPPQPDPAAATPPPHPEAPAKVQSVEDFVPDDSLDHSFLEDPAPQKDKGKLQTKHVDSESDGEVPGGNPMVAGFQDDLDLDDKIPSKPVLAAERVPSKNVTLSSEEEEEEEGKDSKVILMPDEDINTEQEKKRSSRNSLKPQSEAILTKATDPKPPDSLPPCSGSERSSSSKLNTSLPAAAAATPAAVQAPKTTSQSKGHALKQKVVKEEKPEESDSDQEGPIATQMLSFVMDDPDFESEDSDSQKKKMDEFPVREDLSEISDDDTSLAKPPQPVKSTVHSFKLKNDSDLFGLGLEETGPKESSEEADKQPSKEKKKKKKKSKEEEEKSVKKKSKHKKSKEKEENKEEKKKKKKKSKEKNNEIDELEAFLGGGGASMSKPRGGGDYEEL</sequence>
<dbReference type="GO" id="GO:0005525">
    <property type="term" value="F:GTP binding"/>
    <property type="evidence" value="ECO:0007669"/>
    <property type="project" value="UniProtKB-KW"/>
</dbReference>
<feature type="compositionally biased region" description="Low complexity" evidence="14">
    <location>
        <begin position="544"/>
        <end position="555"/>
    </location>
</feature>
<feature type="compositionally biased region" description="Low complexity" evidence="14">
    <location>
        <begin position="292"/>
        <end position="315"/>
    </location>
</feature>
<evidence type="ECO:0000256" key="6">
    <source>
        <dbReference type="ARBA" id="ARBA00022741"/>
    </source>
</evidence>
<evidence type="ECO:0000256" key="2">
    <source>
        <dbReference type="ARBA" id="ARBA00004496"/>
    </source>
</evidence>
<dbReference type="PRINTS" id="PR01217">
    <property type="entry name" value="PRICHEXTENSN"/>
</dbReference>
<feature type="compositionally biased region" description="Pro residues" evidence="14">
    <location>
        <begin position="331"/>
        <end position="342"/>
    </location>
</feature>
<feature type="compositionally biased region" description="Basic and acidic residues" evidence="14">
    <location>
        <begin position="627"/>
        <end position="642"/>
    </location>
</feature>
<keyword evidence="7" id="KW-0007">Acetylation</keyword>
<protein>
    <recommendedName>
        <fullName evidence="11">Rab-like protein 6</fullName>
    </recommendedName>
    <alternativeName>
        <fullName evidence="12">GTP-binding protein Parf</fullName>
    </alternativeName>
    <alternativeName>
        <fullName evidence="13">Rab-like protein 1</fullName>
    </alternativeName>
</protein>
<keyword evidence="6" id="KW-0547">Nucleotide-binding</keyword>
<feature type="compositionally biased region" description="Basic and acidic residues" evidence="14">
    <location>
        <begin position="682"/>
        <end position="697"/>
    </location>
</feature>
<evidence type="ECO:0000256" key="8">
    <source>
        <dbReference type="ARBA" id="ARBA00023134"/>
    </source>
</evidence>
<dbReference type="PROSITE" id="PS51419">
    <property type="entry name" value="RAB"/>
    <property type="match status" value="1"/>
</dbReference>
<feature type="compositionally biased region" description="Pro residues" evidence="14">
    <location>
        <begin position="383"/>
        <end position="401"/>
    </location>
</feature>
<dbReference type="EMBL" id="VWZA01000232">
    <property type="protein sequence ID" value="NXF45241.1"/>
    <property type="molecule type" value="Genomic_DNA"/>
</dbReference>
<evidence type="ECO:0000313" key="15">
    <source>
        <dbReference type="EMBL" id="NXF45241.1"/>
    </source>
</evidence>
<dbReference type="InterPro" id="IPR027417">
    <property type="entry name" value="P-loop_NTPase"/>
</dbReference>
<organism evidence="15 16">
    <name type="scientific">Oceanites oceanicus</name>
    <name type="common">Wilson's storm petrel</name>
    <name type="synonym">Procellaria oceanica</name>
    <dbReference type="NCBI Taxonomy" id="79653"/>
    <lineage>
        <taxon>Eukaryota</taxon>
        <taxon>Metazoa</taxon>
        <taxon>Chordata</taxon>
        <taxon>Craniata</taxon>
        <taxon>Vertebrata</taxon>
        <taxon>Euteleostomi</taxon>
        <taxon>Archelosauria</taxon>
        <taxon>Archosauria</taxon>
        <taxon>Dinosauria</taxon>
        <taxon>Saurischia</taxon>
        <taxon>Theropoda</taxon>
        <taxon>Coelurosauria</taxon>
        <taxon>Aves</taxon>
        <taxon>Neognathae</taxon>
        <taxon>Neoaves</taxon>
        <taxon>Aequornithes</taxon>
        <taxon>Procellariiformes</taxon>
        <taxon>Hydrobatidae</taxon>
        <taxon>Oceanites</taxon>
    </lineage>
</organism>
<keyword evidence="4" id="KW-0963">Cytoplasm</keyword>
<dbReference type="SUPFAM" id="SSF52540">
    <property type="entry name" value="P-loop containing nucleoside triphosphate hydrolases"/>
    <property type="match status" value="1"/>
</dbReference>
<feature type="compositionally biased region" description="Basic residues" evidence="14">
    <location>
        <begin position="714"/>
        <end position="723"/>
    </location>
</feature>
<feature type="compositionally biased region" description="Basic and acidic residues" evidence="14">
    <location>
        <begin position="417"/>
        <end position="442"/>
    </location>
</feature>
<evidence type="ECO:0000256" key="3">
    <source>
        <dbReference type="ARBA" id="ARBA00006270"/>
    </source>
</evidence>
<name>A0A7K8TT80_OCEOC</name>
<keyword evidence="5" id="KW-0597">Phosphoprotein</keyword>
<dbReference type="Proteomes" id="UP000569728">
    <property type="component" value="Unassembled WGS sequence"/>
</dbReference>
<evidence type="ECO:0000313" key="16">
    <source>
        <dbReference type="Proteomes" id="UP000569728"/>
    </source>
</evidence>
<feature type="compositionally biased region" description="Polar residues" evidence="14">
    <location>
        <begin position="282"/>
        <end position="291"/>
    </location>
</feature>
<dbReference type="AlphaFoldDB" id="A0A7K8TT80"/>
<evidence type="ECO:0000256" key="10">
    <source>
        <dbReference type="ARBA" id="ARBA00055907"/>
    </source>
</evidence>
<gene>
    <name evidence="15" type="primary">Rabl6</name>
    <name evidence="15" type="ORF">OCEOCE_R03203</name>
</gene>
<reference evidence="15 16" key="1">
    <citation type="submission" date="2019-09" db="EMBL/GenBank/DDBJ databases">
        <title>Bird 10,000 Genomes (B10K) Project - Family phase.</title>
        <authorList>
            <person name="Zhang G."/>
        </authorList>
    </citation>
    <scope>NUCLEOTIDE SEQUENCE [LARGE SCALE GENOMIC DNA]</scope>
    <source>
        <strain evidence="15">B10K-CU-031-11</strain>
        <tissue evidence="15">Muscle</tissue>
    </source>
</reference>
<evidence type="ECO:0000256" key="9">
    <source>
        <dbReference type="ARBA" id="ARBA00023242"/>
    </source>
</evidence>
<comment type="caution">
    <text evidence="15">The sequence shown here is derived from an EMBL/GenBank/DDBJ whole genome shotgun (WGS) entry which is preliminary data.</text>
</comment>
<feature type="compositionally biased region" description="Acidic residues" evidence="14">
    <location>
        <begin position="617"/>
        <end position="626"/>
    </location>
</feature>
<comment type="similarity">
    <text evidence="3">Belongs to the small GTPase superfamily. Rab family.</text>
</comment>
<feature type="compositionally biased region" description="Low complexity" evidence="14">
    <location>
        <begin position="562"/>
        <end position="578"/>
    </location>
</feature>
<dbReference type="PANTHER" id="PTHR14932:SF1">
    <property type="entry name" value="RAB-LIKE PROTEIN 6"/>
    <property type="match status" value="1"/>
</dbReference>
<feature type="non-terminal residue" evidence="15">
    <location>
        <position position="1"/>
    </location>
</feature>